<keyword evidence="4" id="KW-0239">DNA-directed DNA polymerase</keyword>
<dbReference type="Gene3D" id="1.10.8.60">
    <property type="match status" value="1"/>
</dbReference>
<evidence type="ECO:0000256" key="3">
    <source>
        <dbReference type="ARBA" id="ARBA00022705"/>
    </source>
</evidence>
<dbReference type="PANTHER" id="PTHR34388:SF1">
    <property type="entry name" value="DNA POLYMERASE III SUBUNIT DELTA"/>
    <property type="match status" value="1"/>
</dbReference>
<dbReference type="EMBL" id="PYGD01000001">
    <property type="protein sequence ID" value="PSK93994.1"/>
    <property type="molecule type" value="Genomic_DNA"/>
</dbReference>
<dbReference type="GO" id="GO:0003677">
    <property type="term" value="F:DNA binding"/>
    <property type="evidence" value="ECO:0007669"/>
    <property type="project" value="InterPro"/>
</dbReference>
<keyword evidence="2" id="KW-0548">Nucleotidyltransferase</keyword>
<dbReference type="AlphaFoldDB" id="A0A2P8D9U7"/>
<keyword evidence="3" id="KW-0235">DNA replication</keyword>
<reference evidence="6 7" key="1">
    <citation type="submission" date="2018-03" db="EMBL/GenBank/DDBJ databases">
        <title>Genomic Encyclopedia of Type Strains, Phase III (KMG-III): the genomes of soil and plant-associated and newly described type strains.</title>
        <authorList>
            <person name="Whitman W."/>
        </authorList>
    </citation>
    <scope>NUCLEOTIDE SEQUENCE [LARGE SCALE GENOMIC DNA]</scope>
    <source>
        <strain evidence="6 7">CGMCC 1.12700</strain>
    </source>
</reference>
<accession>A0A2P8D9U7</accession>
<keyword evidence="1" id="KW-0808">Transferase</keyword>
<evidence type="ECO:0000313" key="7">
    <source>
        <dbReference type="Proteomes" id="UP000240572"/>
    </source>
</evidence>
<evidence type="ECO:0000259" key="5">
    <source>
        <dbReference type="Pfam" id="PF06144"/>
    </source>
</evidence>
<evidence type="ECO:0000256" key="1">
    <source>
        <dbReference type="ARBA" id="ARBA00022679"/>
    </source>
</evidence>
<dbReference type="Proteomes" id="UP000240572">
    <property type="component" value="Unassembled WGS sequence"/>
</dbReference>
<sequence length="342" mass="39224">MPEPAGPAPQLMKTFSQILQDLQKQQYAPVYLLDGEEPYYIDLLLHHFEEKILQPEERDFNLITLYGKESEWKDVVNAARRFPMFAERMVVILKEASQMKDLNELDGYIANPSPTTILVIEHRFKKLDGRGKLAKSVPKKGVYFTSEKLKDDEVPQWVSGFGQQKGLNIGGQEAEMLSVYLGNDLQKIANELEKICINEPELKQLSVEHIEKYIGVSREYNVFDLPDVIFRADHHKLARMISYFSANPKAAPMALVIGTFYGYLNKLFLCYFSKADFQADRKMGIWSHHRKAAQHFSLPHIHRSIALLEEFSHKMVGIGNVHNDSALLKEMTGKLNNILYGH</sequence>
<dbReference type="GO" id="GO:0006261">
    <property type="term" value="P:DNA-templated DNA replication"/>
    <property type="evidence" value="ECO:0007669"/>
    <property type="project" value="TreeGrafter"/>
</dbReference>
<dbReference type="NCBIfam" id="TIGR01128">
    <property type="entry name" value="holA"/>
    <property type="match status" value="1"/>
</dbReference>
<feature type="domain" description="DNA polymerase III delta N-terminal" evidence="5">
    <location>
        <begin position="31"/>
        <end position="144"/>
    </location>
</feature>
<protein>
    <submittedName>
        <fullName evidence="6">DNA polymerase III delta subunit</fullName>
    </submittedName>
</protein>
<comment type="caution">
    <text evidence="6">The sequence shown here is derived from an EMBL/GenBank/DDBJ whole genome shotgun (WGS) entry which is preliminary data.</text>
</comment>
<dbReference type="InterPro" id="IPR005790">
    <property type="entry name" value="DNA_polIII_delta"/>
</dbReference>
<organism evidence="6 7">
    <name type="scientific">Taibaiella chishuiensis</name>
    <dbReference type="NCBI Taxonomy" id="1434707"/>
    <lineage>
        <taxon>Bacteria</taxon>
        <taxon>Pseudomonadati</taxon>
        <taxon>Bacteroidota</taxon>
        <taxon>Chitinophagia</taxon>
        <taxon>Chitinophagales</taxon>
        <taxon>Chitinophagaceae</taxon>
        <taxon>Taibaiella</taxon>
    </lineage>
</organism>
<evidence type="ECO:0000313" key="6">
    <source>
        <dbReference type="EMBL" id="PSK93994.1"/>
    </source>
</evidence>
<dbReference type="PANTHER" id="PTHR34388">
    <property type="entry name" value="DNA POLYMERASE III SUBUNIT DELTA"/>
    <property type="match status" value="1"/>
</dbReference>
<dbReference type="SUPFAM" id="SSF52540">
    <property type="entry name" value="P-loop containing nucleoside triphosphate hydrolases"/>
    <property type="match status" value="1"/>
</dbReference>
<dbReference type="OrthoDB" id="1172326at2"/>
<dbReference type="Gene3D" id="3.40.50.300">
    <property type="entry name" value="P-loop containing nucleotide triphosphate hydrolases"/>
    <property type="match status" value="1"/>
</dbReference>
<dbReference type="Pfam" id="PF06144">
    <property type="entry name" value="DNA_pol3_delta"/>
    <property type="match status" value="1"/>
</dbReference>
<evidence type="ECO:0000256" key="2">
    <source>
        <dbReference type="ARBA" id="ARBA00022695"/>
    </source>
</evidence>
<evidence type="ECO:0000256" key="4">
    <source>
        <dbReference type="ARBA" id="ARBA00022932"/>
    </source>
</evidence>
<dbReference type="InterPro" id="IPR027417">
    <property type="entry name" value="P-loop_NTPase"/>
</dbReference>
<dbReference type="GO" id="GO:0009360">
    <property type="term" value="C:DNA polymerase III complex"/>
    <property type="evidence" value="ECO:0007669"/>
    <property type="project" value="InterPro"/>
</dbReference>
<proteinExistence type="predicted"/>
<dbReference type="InterPro" id="IPR010372">
    <property type="entry name" value="DNA_pol3_delta_N"/>
</dbReference>
<name>A0A2P8D9U7_9BACT</name>
<gene>
    <name evidence="6" type="ORF">B0I18_101143</name>
</gene>
<dbReference type="GO" id="GO:0003887">
    <property type="term" value="F:DNA-directed DNA polymerase activity"/>
    <property type="evidence" value="ECO:0007669"/>
    <property type="project" value="UniProtKB-KW"/>
</dbReference>
<keyword evidence="7" id="KW-1185">Reference proteome</keyword>